<comment type="caution">
    <text evidence="1">The sequence shown here is derived from an EMBL/GenBank/DDBJ whole genome shotgun (WGS) entry which is preliminary data.</text>
</comment>
<dbReference type="EMBL" id="JACRUL010000033">
    <property type="protein sequence ID" value="MBC5845256.1"/>
    <property type="molecule type" value="Genomic_DNA"/>
</dbReference>
<dbReference type="RefSeq" id="WP_187019567.1">
    <property type="nucleotide sequence ID" value="NZ_JACRUK010000034.1"/>
</dbReference>
<evidence type="ECO:0000313" key="1">
    <source>
        <dbReference type="EMBL" id="MBC5845256.1"/>
    </source>
</evidence>
<reference evidence="1 2" key="1">
    <citation type="submission" date="2020-08" db="EMBL/GenBank/DDBJ databases">
        <title>Description of novel Flavobacterium F-392 isolate.</title>
        <authorList>
            <person name="Saticioglu I.B."/>
            <person name="Duman M."/>
            <person name="Altun S."/>
        </authorList>
    </citation>
    <scope>NUCLEOTIDE SEQUENCE [LARGE SCALE GENOMIC DNA]</scope>
    <source>
        <strain evidence="1 2">F-392</strain>
    </source>
</reference>
<organism evidence="1 2">
    <name type="scientific">Flavobacterium muglaense</name>
    <dbReference type="NCBI Taxonomy" id="2764716"/>
    <lineage>
        <taxon>Bacteria</taxon>
        <taxon>Pseudomonadati</taxon>
        <taxon>Bacteroidota</taxon>
        <taxon>Flavobacteriia</taxon>
        <taxon>Flavobacteriales</taxon>
        <taxon>Flavobacteriaceae</taxon>
        <taxon>Flavobacterium</taxon>
    </lineage>
</organism>
<dbReference type="Proteomes" id="UP000641454">
    <property type="component" value="Unassembled WGS sequence"/>
</dbReference>
<accession>A0A923N0R6</accession>
<dbReference type="AlphaFoldDB" id="A0A923N0R6"/>
<sequence>MNEFKEFKRTQISEMRKVSDKDINIFKNHGFIHISEYPFGNNISISDADKNNGSPKIGDMIARNPKDYSDQWLIAEQYFKDNFERSNQAE</sequence>
<keyword evidence="2" id="KW-1185">Reference proteome</keyword>
<protein>
    <submittedName>
        <fullName evidence="1">Uncharacterized protein</fullName>
    </submittedName>
</protein>
<gene>
    <name evidence="1" type="ORF">H8R25_12515</name>
</gene>
<name>A0A923N0R6_9FLAO</name>
<evidence type="ECO:0000313" key="2">
    <source>
        <dbReference type="Proteomes" id="UP000641454"/>
    </source>
</evidence>
<proteinExistence type="predicted"/>